<dbReference type="GO" id="GO:0016020">
    <property type="term" value="C:membrane"/>
    <property type="evidence" value="ECO:0007669"/>
    <property type="project" value="UniProtKB-SubCell"/>
</dbReference>
<evidence type="ECO:0000313" key="8">
    <source>
        <dbReference type="EMBL" id="KAI0497740.1"/>
    </source>
</evidence>
<feature type="transmembrane region" description="Helical" evidence="7">
    <location>
        <begin position="216"/>
        <end position="235"/>
    </location>
</feature>
<dbReference type="Gene3D" id="1.10.357.140">
    <property type="entry name" value="UbiA prenyltransferase"/>
    <property type="match status" value="1"/>
</dbReference>
<proteinExistence type="inferred from homology"/>
<sequence>MKRLLRAEIESREPFGFVSLNSKNAVTVHNCIFNVPAWKAAGRSAPASHSDPFVVSLALPSSRSHPLRARWPCPRFATEPTPACLCSSAIFQILGVISSSLMAIESFSDISLPFLIGLLKVAAIFVCMFSYASGINQIFDIEIDKINKPHLPLASGVMDKTTAIAIISASAFMGFAIVNNVGSRPLLWGSFLFFLISTAYSVNLPFLRWKKYETGAALSIIIGRGVVLQISTFLHMQTFVLGKQMNFSRPLILGTIVVSIFCIVVALFKDVPDIEGDKKFGIRSLAASLGPKKVFWICVCLLEMAYIFAIVFGATSSRPWSKLITILSHSVLALMLWKQSESIDMKDKFSLQSFYMLIWKLFYAEFMLLPLVR</sequence>
<feature type="transmembrane region" description="Helical" evidence="7">
    <location>
        <begin position="247"/>
        <end position="268"/>
    </location>
</feature>
<keyword evidence="6 7" id="KW-0472">Membrane</keyword>
<organism evidence="8 9">
    <name type="scientific">Dendrobium nobile</name>
    <name type="common">Orchid</name>
    <dbReference type="NCBI Taxonomy" id="94219"/>
    <lineage>
        <taxon>Eukaryota</taxon>
        <taxon>Viridiplantae</taxon>
        <taxon>Streptophyta</taxon>
        <taxon>Embryophyta</taxon>
        <taxon>Tracheophyta</taxon>
        <taxon>Spermatophyta</taxon>
        <taxon>Magnoliopsida</taxon>
        <taxon>Liliopsida</taxon>
        <taxon>Asparagales</taxon>
        <taxon>Orchidaceae</taxon>
        <taxon>Epidendroideae</taxon>
        <taxon>Malaxideae</taxon>
        <taxon>Dendrobiinae</taxon>
        <taxon>Dendrobium</taxon>
    </lineage>
</organism>
<dbReference type="InterPro" id="IPR000537">
    <property type="entry name" value="UbiA_prenyltransferase"/>
</dbReference>
<evidence type="ECO:0000256" key="3">
    <source>
        <dbReference type="ARBA" id="ARBA00022679"/>
    </source>
</evidence>
<evidence type="ECO:0000256" key="1">
    <source>
        <dbReference type="ARBA" id="ARBA00004141"/>
    </source>
</evidence>
<comment type="subcellular location">
    <subcellularLocation>
        <location evidence="1">Membrane</location>
        <topology evidence="1">Multi-pass membrane protein</topology>
    </subcellularLocation>
</comment>
<protein>
    <submittedName>
        <fullName evidence="8">Uncharacterized protein</fullName>
    </submittedName>
</protein>
<dbReference type="PANTHER" id="PTHR43009">
    <property type="entry name" value="HOMOGENTISATE SOLANESYLTRANSFERASE, CHLOROPLASTIC"/>
    <property type="match status" value="1"/>
</dbReference>
<dbReference type="GO" id="GO:0016765">
    <property type="term" value="F:transferase activity, transferring alkyl or aryl (other than methyl) groups"/>
    <property type="evidence" value="ECO:0007669"/>
    <property type="project" value="InterPro"/>
</dbReference>
<evidence type="ECO:0000256" key="7">
    <source>
        <dbReference type="SAM" id="Phobius"/>
    </source>
</evidence>
<comment type="similarity">
    <text evidence="2">Belongs to the UbiA prenyltransferase family.</text>
</comment>
<dbReference type="Gene3D" id="1.20.120.1780">
    <property type="entry name" value="UbiA prenyltransferase"/>
    <property type="match status" value="1"/>
</dbReference>
<keyword evidence="5 7" id="KW-1133">Transmembrane helix</keyword>
<reference evidence="8" key="1">
    <citation type="journal article" date="2022" name="Front. Genet.">
        <title>Chromosome-Scale Assembly of the Dendrobium nobile Genome Provides Insights Into the Molecular Mechanism of the Biosynthesis of the Medicinal Active Ingredient of Dendrobium.</title>
        <authorList>
            <person name="Xu Q."/>
            <person name="Niu S.-C."/>
            <person name="Li K.-L."/>
            <person name="Zheng P.-J."/>
            <person name="Zhang X.-J."/>
            <person name="Jia Y."/>
            <person name="Liu Y."/>
            <person name="Niu Y.-X."/>
            <person name="Yu L.-H."/>
            <person name="Chen D.-F."/>
            <person name="Zhang G.-Q."/>
        </authorList>
    </citation>
    <scope>NUCLEOTIDE SEQUENCE</scope>
    <source>
        <tissue evidence="8">Leaf</tissue>
    </source>
</reference>
<feature type="transmembrane region" description="Helical" evidence="7">
    <location>
        <begin position="349"/>
        <end position="372"/>
    </location>
</feature>
<gene>
    <name evidence="8" type="ORF">KFK09_020974</name>
</gene>
<evidence type="ECO:0000313" key="9">
    <source>
        <dbReference type="Proteomes" id="UP000829196"/>
    </source>
</evidence>
<comment type="caution">
    <text evidence="8">The sequence shown here is derived from an EMBL/GenBank/DDBJ whole genome shotgun (WGS) entry which is preliminary data.</text>
</comment>
<dbReference type="Pfam" id="PF01040">
    <property type="entry name" value="UbiA"/>
    <property type="match status" value="1"/>
</dbReference>
<evidence type="ECO:0000256" key="2">
    <source>
        <dbReference type="ARBA" id="ARBA00005985"/>
    </source>
</evidence>
<evidence type="ECO:0000256" key="5">
    <source>
        <dbReference type="ARBA" id="ARBA00022989"/>
    </source>
</evidence>
<dbReference type="AlphaFoldDB" id="A0A8T3ANQ4"/>
<dbReference type="OrthoDB" id="1502398at2759"/>
<name>A0A8T3ANQ4_DENNO</name>
<feature type="transmembrane region" description="Helical" evidence="7">
    <location>
        <begin position="185"/>
        <end position="204"/>
    </location>
</feature>
<evidence type="ECO:0000256" key="4">
    <source>
        <dbReference type="ARBA" id="ARBA00022692"/>
    </source>
</evidence>
<evidence type="ECO:0000256" key="6">
    <source>
        <dbReference type="ARBA" id="ARBA00023136"/>
    </source>
</evidence>
<dbReference type="InterPro" id="IPR044878">
    <property type="entry name" value="UbiA_sf"/>
</dbReference>
<feature type="transmembrane region" description="Helical" evidence="7">
    <location>
        <begin position="294"/>
        <end position="314"/>
    </location>
</feature>
<dbReference type="Proteomes" id="UP000829196">
    <property type="component" value="Unassembled WGS sequence"/>
</dbReference>
<dbReference type="EMBL" id="JAGYWB010000015">
    <property type="protein sequence ID" value="KAI0497740.1"/>
    <property type="molecule type" value="Genomic_DNA"/>
</dbReference>
<keyword evidence="4 7" id="KW-0812">Transmembrane</keyword>
<feature type="transmembrane region" description="Helical" evidence="7">
    <location>
        <begin position="153"/>
        <end position="179"/>
    </location>
</feature>
<dbReference type="PANTHER" id="PTHR43009:SF6">
    <property type="entry name" value="HOMOGENTISATE PHYTYLTRANSFERASE 1, CHLOROPLASTIC"/>
    <property type="match status" value="1"/>
</dbReference>
<keyword evidence="9" id="KW-1185">Reference proteome</keyword>
<feature type="transmembrane region" description="Helical" evidence="7">
    <location>
        <begin position="110"/>
        <end position="132"/>
    </location>
</feature>
<keyword evidence="3" id="KW-0808">Transferase</keyword>
<accession>A0A8T3ANQ4</accession>